<dbReference type="InterPro" id="IPR000524">
    <property type="entry name" value="Tscrpt_reg_HTH_GntR"/>
</dbReference>
<dbReference type="Proteomes" id="UP001163550">
    <property type="component" value="Chromosome"/>
</dbReference>
<reference evidence="7" key="3">
    <citation type="submission" date="2021-11" db="EMBL/GenBank/DDBJ databases">
        <title>Isoprene-degrading acetogen.</title>
        <authorList>
            <person name="Yang Y."/>
            <person name="Jin H."/>
            <person name="Yan J."/>
        </authorList>
    </citation>
    <scope>NUCLEOTIDE SEQUENCE</scope>
    <source>
        <strain evidence="7">Berkeley</strain>
    </source>
</reference>
<keyword evidence="2" id="KW-0238">DNA-binding</keyword>
<dbReference type="RefSeq" id="WP_026396224.1">
    <property type="nucleotide sequence ID" value="NZ_CABIIK010000044.1"/>
</dbReference>
<dbReference type="InterPro" id="IPR036390">
    <property type="entry name" value="WH_DNA-bd_sf"/>
</dbReference>
<protein>
    <submittedName>
        <fullName evidence="6">GntR family transcriptional regulator</fullName>
    </submittedName>
    <submittedName>
        <fullName evidence="5">HTH-type transcriptional repressor YtrA</fullName>
    </submittedName>
</protein>
<reference evidence="6 9" key="2">
    <citation type="submission" date="2019-08" db="EMBL/GenBank/DDBJ databases">
        <title>Isolation and enrichment of carboxydotrophic bacteria from anaerobic sludge for the production of bio-based chemicals from syngas.</title>
        <authorList>
            <person name="Antares A.L."/>
            <person name="Moreira J."/>
            <person name="Diender M."/>
            <person name="Parshina S.N."/>
            <person name="Stams A.J.M."/>
            <person name="Alves M."/>
            <person name="Alves J.I."/>
            <person name="Sousa D.Z."/>
        </authorList>
    </citation>
    <scope>NUCLEOTIDE SEQUENCE [LARGE SCALE GENOMIC DNA]</scope>
    <source>
        <strain evidence="6 9">JM</strain>
    </source>
</reference>
<sequence length="122" mass="13647">MQINFEDERPIFVQIADGIEDAILTGAFEESGQIPSITELSVSYKINPATALKGISILVDEGIIFKKRGVGMFVAPGAVSKLRDKRKELFFDHYIKKLIEEAKKLGITNEEILGMVERGYQE</sequence>
<organism evidence="5 8">
    <name type="scientific">Acetobacterium wieringae</name>
    <dbReference type="NCBI Taxonomy" id="52694"/>
    <lineage>
        <taxon>Bacteria</taxon>
        <taxon>Bacillati</taxon>
        <taxon>Bacillota</taxon>
        <taxon>Clostridia</taxon>
        <taxon>Eubacteriales</taxon>
        <taxon>Eubacteriaceae</taxon>
        <taxon>Acetobacterium</taxon>
    </lineage>
</organism>
<keyword evidence="10" id="KW-1185">Reference proteome</keyword>
<dbReference type="AlphaFoldDB" id="A0A1F2PLH4"/>
<keyword evidence="1" id="KW-0805">Transcription regulation</keyword>
<evidence type="ECO:0000313" key="7">
    <source>
        <dbReference type="EMBL" id="UYO63461.1"/>
    </source>
</evidence>
<dbReference type="OrthoDB" id="162505at2"/>
<evidence type="ECO:0000313" key="8">
    <source>
        <dbReference type="Proteomes" id="UP000176244"/>
    </source>
</evidence>
<dbReference type="PROSITE" id="PS50949">
    <property type="entry name" value="HTH_GNTR"/>
    <property type="match status" value="1"/>
</dbReference>
<evidence type="ECO:0000259" key="4">
    <source>
        <dbReference type="PROSITE" id="PS50949"/>
    </source>
</evidence>
<dbReference type="STRING" id="52694.ACWI_00930"/>
<evidence type="ECO:0000313" key="6">
    <source>
        <dbReference type="EMBL" id="TYC84356.1"/>
    </source>
</evidence>
<name>A0A1F2PLH4_9FIRM</name>
<evidence type="ECO:0000313" key="9">
    <source>
        <dbReference type="Proteomes" id="UP000322619"/>
    </source>
</evidence>
<keyword evidence="3" id="KW-0804">Transcription</keyword>
<dbReference type="Gene3D" id="1.10.10.10">
    <property type="entry name" value="Winged helix-like DNA-binding domain superfamily/Winged helix DNA-binding domain"/>
    <property type="match status" value="1"/>
</dbReference>
<evidence type="ECO:0000313" key="5">
    <source>
        <dbReference type="EMBL" id="OFV72187.1"/>
    </source>
</evidence>
<dbReference type="EMBL" id="LKEU01000010">
    <property type="protein sequence ID" value="OFV72187.1"/>
    <property type="molecule type" value="Genomic_DNA"/>
</dbReference>
<evidence type="ECO:0000313" key="10">
    <source>
        <dbReference type="Proteomes" id="UP001163550"/>
    </source>
</evidence>
<dbReference type="EMBL" id="VSLA01000025">
    <property type="protein sequence ID" value="TYC84356.1"/>
    <property type="molecule type" value="Genomic_DNA"/>
</dbReference>
<reference evidence="5 8" key="1">
    <citation type="submission" date="2015-09" db="EMBL/GenBank/DDBJ databases">
        <title>Genome sequence of Acetobacterium wieringae DSM 1911.</title>
        <authorList>
            <person name="Poehlein A."/>
            <person name="Bengelsdorf F.R."/>
            <person name="Schiel-Bengelsdorf B."/>
            <person name="Duerre P."/>
            <person name="Daniel R."/>
        </authorList>
    </citation>
    <scope>NUCLEOTIDE SEQUENCE [LARGE SCALE GENOMIC DNA]</scope>
    <source>
        <strain evidence="5 8">DSM 1911</strain>
    </source>
</reference>
<dbReference type="InterPro" id="IPR036388">
    <property type="entry name" value="WH-like_DNA-bd_sf"/>
</dbReference>
<dbReference type="SMART" id="SM00345">
    <property type="entry name" value="HTH_GNTR"/>
    <property type="match status" value="1"/>
</dbReference>
<dbReference type="Proteomes" id="UP000322619">
    <property type="component" value="Unassembled WGS sequence"/>
</dbReference>
<gene>
    <name evidence="5" type="primary">ytrA_1</name>
    <name evidence="5" type="ORF">ACWI_00930</name>
    <name evidence="6" type="ORF">FXB42_11250</name>
    <name evidence="7" type="ORF">LNN31_03175</name>
</gene>
<accession>A0A1F2PLH4</accession>
<evidence type="ECO:0000256" key="3">
    <source>
        <dbReference type="ARBA" id="ARBA00023163"/>
    </source>
</evidence>
<evidence type="ECO:0000256" key="1">
    <source>
        <dbReference type="ARBA" id="ARBA00023015"/>
    </source>
</evidence>
<dbReference type="GO" id="GO:0003677">
    <property type="term" value="F:DNA binding"/>
    <property type="evidence" value="ECO:0007669"/>
    <property type="project" value="UniProtKB-KW"/>
</dbReference>
<proteinExistence type="predicted"/>
<dbReference type="Pfam" id="PF00392">
    <property type="entry name" value="GntR"/>
    <property type="match status" value="1"/>
</dbReference>
<feature type="domain" description="HTH gntR-type" evidence="4">
    <location>
        <begin position="9"/>
        <end position="77"/>
    </location>
</feature>
<dbReference type="PANTHER" id="PTHR38445">
    <property type="entry name" value="HTH-TYPE TRANSCRIPTIONAL REPRESSOR YTRA"/>
    <property type="match status" value="1"/>
</dbReference>
<dbReference type="SUPFAM" id="SSF46785">
    <property type="entry name" value="Winged helix' DNA-binding domain"/>
    <property type="match status" value="1"/>
</dbReference>
<evidence type="ECO:0000256" key="2">
    <source>
        <dbReference type="ARBA" id="ARBA00023125"/>
    </source>
</evidence>
<dbReference type="GO" id="GO:0003700">
    <property type="term" value="F:DNA-binding transcription factor activity"/>
    <property type="evidence" value="ECO:0007669"/>
    <property type="project" value="InterPro"/>
</dbReference>
<dbReference type="PANTHER" id="PTHR38445:SF10">
    <property type="entry name" value="GNTR-FAMILY TRANSCRIPTIONAL REGULATOR"/>
    <property type="match status" value="1"/>
</dbReference>
<dbReference type="EMBL" id="CP087994">
    <property type="protein sequence ID" value="UYO63461.1"/>
    <property type="molecule type" value="Genomic_DNA"/>
</dbReference>
<dbReference type="CDD" id="cd07377">
    <property type="entry name" value="WHTH_GntR"/>
    <property type="match status" value="1"/>
</dbReference>
<dbReference type="Proteomes" id="UP000176244">
    <property type="component" value="Unassembled WGS sequence"/>
</dbReference>